<feature type="compositionally biased region" description="Basic and acidic residues" evidence="1">
    <location>
        <begin position="63"/>
        <end position="84"/>
    </location>
</feature>
<feature type="region of interest" description="Disordered" evidence="1">
    <location>
        <begin position="1"/>
        <end position="124"/>
    </location>
</feature>
<organism evidence="2 3">
    <name type="scientific">Cirrhinus molitorella</name>
    <name type="common">mud carp</name>
    <dbReference type="NCBI Taxonomy" id="172907"/>
    <lineage>
        <taxon>Eukaryota</taxon>
        <taxon>Metazoa</taxon>
        <taxon>Chordata</taxon>
        <taxon>Craniata</taxon>
        <taxon>Vertebrata</taxon>
        <taxon>Euteleostomi</taxon>
        <taxon>Actinopterygii</taxon>
        <taxon>Neopterygii</taxon>
        <taxon>Teleostei</taxon>
        <taxon>Ostariophysi</taxon>
        <taxon>Cypriniformes</taxon>
        <taxon>Cyprinidae</taxon>
        <taxon>Labeoninae</taxon>
        <taxon>Labeonini</taxon>
        <taxon>Cirrhinus</taxon>
    </lineage>
</organism>
<evidence type="ECO:0000313" key="3">
    <source>
        <dbReference type="Proteomes" id="UP001558613"/>
    </source>
</evidence>
<dbReference type="Proteomes" id="UP001558613">
    <property type="component" value="Unassembled WGS sequence"/>
</dbReference>
<proteinExistence type="predicted"/>
<sequence>MAGRSMSYDSHSSDSENWDQRTTCRSRRVCRHLSGQPRGAHLEGELMKMSLHGASGGGGGPLEHSRERRRSGDRSRDSSHERGEGQLTPCIRNVTSPIRQHLSDRERDSGCSSRSTSPRPQKSMYLQPVLLRSSWQNPQLRHDLRVRKRQGGPSQFEDCRESHSDCRQYTFCG</sequence>
<comment type="caution">
    <text evidence="2">The sequence shown here is derived from an EMBL/GenBank/DDBJ whole genome shotgun (WGS) entry which is preliminary data.</text>
</comment>
<gene>
    <name evidence="2" type="ORF">QQF64_022859</name>
</gene>
<feature type="compositionally biased region" description="Low complexity" evidence="1">
    <location>
        <begin position="1"/>
        <end position="10"/>
    </location>
</feature>
<feature type="compositionally biased region" description="Polar residues" evidence="1">
    <location>
        <begin position="110"/>
        <end position="120"/>
    </location>
</feature>
<evidence type="ECO:0000256" key="1">
    <source>
        <dbReference type="SAM" id="MobiDB-lite"/>
    </source>
</evidence>
<keyword evidence="3" id="KW-1185">Reference proteome</keyword>
<name>A0ABR3L3R8_9TELE</name>
<reference evidence="2 3" key="1">
    <citation type="submission" date="2023-09" db="EMBL/GenBank/DDBJ databases">
        <authorList>
            <person name="Wang M."/>
        </authorList>
    </citation>
    <scope>NUCLEOTIDE SEQUENCE [LARGE SCALE GENOMIC DNA]</scope>
    <source>
        <strain evidence="2">GT-2023</strain>
        <tissue evidence="2">Liver</tissue>
    </source>
</reference>
<protein>
    <submittedName>
        <fullName evidence="2">Uncharacterized protein</fullName>
    </submittedName>
</protein>
<dbReference type="EMBL" id="JAYMGO010000025">
    <property type="protein sequence ID" value="KAL1247483.1"/>
    <property type="molecule type" value="Genomic_DNA"/>
</dbReference>
<accession>A0ABR3L3R8</accession>
<evidence type="ECO:0000313" key="2">
    <source>
        <dbReference type="EMBL" id="KAL1247483.1"/>
    </source>
</evidence>